<dbReference type="Proteomes" id="UP001201217">
    <property type="component" value="Unassembled WGS sequence"/>
</dbReference>
<dbReference type="Pfam" id="PF00583">
    <property type="entry name" value="Acetyltransf_1"/>
    <property type="match status" value="1"/>
</dbReference>
<dbReference type="Gene3D" id="3.40.630.30">
    <property type="match status" value="1"/>
</dbReference>
<reference evidence="2 3" key="1">
    <citation type="submission" date="2022-01" db="EMBL/GenBank/DDBJ databases">
        <title>Maritalea mediterranea sp. nov., isolated from marine plastic residues from the Malva-rosa beach (Valencia, Spain).</title>
        <authorList>
            <person name="Vidal-Verdu A."/>
            <person name="Molina-Menor E."/>
            <person name="Pascual J."/>
            <person name="Pereto J."/>
            <person name="Porcar M."/>
        </authorList>
    </citation>
    <scope>NUCLEOTIDE SEQUENCE [LARGE SCALE GENOMIC DNA]</scope>
    <source>
        <strain evidence="2 3">P4.10X</strain>
    </source>
</reference>
<evidence type="ECO:0000313" key="2">
    <source>
        <dbReference type="EMBL" id="MCF4099871.1"/>
    </source>
</evidence>
<dbReference type="RefSeq" id="WP_236115620.1">
    <property type="nucleotide sequence ID" value="NZ_JAKGTI010000004.1"/>
</dbReference>
<feature type="domain" description="N-acetyltransferase" evidence="1">
    <location>
        <begin position="2"/>
        <end position="161"/>
    </location>
</feature>
<dbReference type="PROSITE" id="PS51186">
    <property type="entry name" value="GNAT"/>
    <property type="match status" value="1"/>
</dbReference>
<dbReference type="PANTHER" id="PTHR43617">
    <property type="entry name" value="L-AMINO ACID N-ACETYLTRANSFERASE"/>
    <property type="match status" value="1"/>
</dbReference>
<organism evidence="2 3">
    <name type="scientific">Maritalea mediterranea</name>
    <dbReference type="NCBI Taxonomy" id="2909667"/>
    <lineage>
        <taxon>Bacteria</taxon>
        <taxon>Pseudomonadati</taxon>
        <taxon>Pseudomonadota</taxon>
        <taxon>Alphaproteobacteria</taxon>
        <taxon>Hyphomicrobiales</taxon>
        <taxon>Devosiaceae</taxon>
        <taxon>Maritalea</taxon>
    </lineage>
</organism>
<dbReference type="InterPro" id="IPR016181">
    <property type="entry name" value="Acyl_CoA_acyltransferase"/>
</dbReference>
<dbReference type="CDD" id="cd04301">
    <property type="entry name" value="NAT_SF"/>
    <property type="match status" value="1"/>
</dbReference>
<dbReference type="EMBL" id="JAKGTI010000004">
    <property type="protein sequence ID" value="MCF4099871.1"/>
    <property type="molecule type" value="Genomic_DNA"/>
</dbReference>
<name>A0ABS9EEJ0_9HYPH</name>
<proteinExistence type="predicted"/>
<gene>
    <name evidence="2" type="ORF">L1I42_15350</name>
</gene>
<evidence type="ECO:0000313" key="3">
    <source>
        <dbReference type="Proteomes" id="UP001201217"/>
    </source>
</evidence>
<evidence type="ECO:0000259" key="1">
    <source>
        <dbReference type="PROSITE" id="PS51186"/>
    </source>
</evidence>
<keyword evidence="3" id="KW-1185">Reference proteome</keyword>
<accession>A0ABS9EEJ0</accession>
<protein>
    <submittedName>
        <fullName evidence="2">GNAT family N-acetyltransferase</fullName>
    </submittedName>
</protein>
<comment type="caution">
    <text evidence="2">The sequence shown here is derived from an EMBL/GenBank/DDBJ whole genome shotgun (WGS) entry which is preliminary data.</text>
</comment>
<dbReference type="SUPFAM" id="SSF55729">
    <property type="entry name" value="Acyl-CoA N-acyltransferases (Nat)"/>
    <property type="match status" value="1"/>
</dbReference>
<sequence>MICIFPAQHAHVPALKALLYRVWHQTYTPFLGVDRVNQLTDMWHKPAKLASEVEHELCASFVALKGEEVIGHALATAEGDGLVHLKRLYVDKEYHGQDVGKRLLRAALAAFPNGTCASLEVYENNHRAVAFYKRQGFTAQEKLRDEFAKDELYEFRMIKAL</sequence>
<dbReference type="InterPro" id="IPR000182">
    <property type="entry name" value="GNAT_dom"/>
</dbReference>
<dbReference type="InterPro" id="IPR050276">
    <property type="entry name" value="MshD_Acetyltransferase"/>
</dbReference>